<dbReference type="PANTHER" id="PTHR40661">
    <property type="match status" value="1"/>
</dbReference>
<keyword evidence="3" id="KW-0804">Transcription</keyword>
<dbReference type="Proteomes" id="UP001259572">
    <property type="component" value="Unassembled WGS sequence"/>
</dbReference>
<dbReference type="Gene3D" id="1.10.260.40">
    <property type="entry name" value="lambda repressor-like DNA-binding domains"/>
    <property type="match status" value="1"/>
</dbReference>
<keyword evidence="2" id="KW-0238">DNA-binding</keyword>
<dbReference type="PANTHER" id="PTHR40661:SF3">
    <property type="entry name" value="FELS-1 PROPHAGE TRANSCRIPTIONAL REGULATOR"/>
    <property type="match status" value="1"/>
</dbReference>
<dbReference type="CDD" id="cd00093">
    <property type="entry name" value="HTH_XRE"/>
    <property type="match status" value="1"/>
</dbReference>
<dbReference type="SUPFAM" id="SSF51306">
    <property type="entry name" value="LexA/Signal peptidase"/>
    <property type="match status" value="1"/>
</dbReference>
<dbReference type="CDD" id="cd06529">
    <property type="entry name" value="S24_LexA-like"/>
    <property type="match status" value="1"/>
</dbReference>
<dbReference type="InterPro" id="IPR015927">
    <property type="entry name" value="Peptidase_S24_S26A/B/C"/>
</dbReference>
<comment type="caution">
    <text evidence="5">The sequence shown here is derived from an EMBL/GenBank/DDBJ whole genome shotgun (WGS) entry which is preliminary data.</text>
</comment>
<reference evidence="5 6" key="1">
    <citation type="submission" date="2023-05" db="EMBL/GenBank/DDBJ databases">
        <authorList>
            <person name="Guo Y."/>
        </authorList>
    </citation>
    <scope>NUCLEOTIDE SEQUENCE [LARGE SCALE GENOMIC DNA]</scope>
    <source>
        <strain evidence="5 6">GR2756</strain>
    </source>
</reference>
<evidence type="ECO:0000256" key="3">
    <source>
        <dbReference type="ARBA" id="ARBA00023163"/>
    </source>
</evidence>
<dbReference type="Gene3D" id="2.10.109.10">
    <property type="entry name" value="Umud Fragment, subunit A"/>
    <property type="match status" value="1"/>
</dbReference>
<dbReference type="InterPro" id="IPR036286">
    <property type="entry name" value="LexA/Signal_pep-like_sf"/>
</dbReference>
<dbReference type="EMBL" id="JAVUPU010000003">
    <property type="protein sequence ID" value="MDT9598648.1"/>
    <property type="molecule type" value="Genomic_DNA"/>
</dbReference>
<name>A0ABU3Q6Q5_9SPHN</name>
<keyword evidence="1" id="KW-0805">Transcription regulation</keyword>
<dbReference type="InterPro" id="IPR010982">
    <property type="entry name" value="Lambda_DNA-bd_dom_sf"/>
</dbReference>
<evidence type="ECO:0000313" key="5">
    <source>
        <dbReference type="EMBL" id="MDT9598648.1"/>
    </source>
</evidence>
<evidence type="ECO:0000256" key="2">
    <source>
        <dbReference type="ARBA" id="ARBA00023125"/>
    </source>
</evidence>
<protein>
    <submittedName>
        <fullName evidence="5">S24 family peptidase</fullName>
    </submittedName>
</protein>
<dbReference type="PROSITE" id="PS50943">
    <property type="entry name" value="HTH_CROC1"/>
    <property type="match status" value="1"/>
</dbReference>
<dbReference type="RefSeq" id="WP_315724886.1">
    <property type="nucleotide sequence ID" value="NZ_JAVUPU010000003.1"/>
</dbReference>
<sequence length="192" mass="20911">MTDLLFDLDLVRTAMDGPPRVTQAALAQVTGLNQSAISNILKGSRRVKVEEADLIYSFLGISRTPSVQMVPVIGLASAGNWKEAIIAPPGGMMPVPSKAAGRKAFAVEVKGDSMDRIIPDGGFAIVDPEQTQLFNDKVYLIQNEEHDAQVKLYRSNPARFEPVSSNELHKTIYLGEQVVRVIGRVVWQGAPL</sequence>
<evidence type="ECO:0000259" key="4">
    <source>
        <dbReference type="PROSITE" id="PS50943"/>
    </source>
</evidence>
<feature type="domain" description="HTH cro/C1-type" evidence="4">
    <location>
        <begin position="22"/>
        <end position="66"/>
    </location>
</feature>
<evidence type="ECO:0000313" key="6">
    <source>
        <dbReference type="Proteomes" id="UP001259572"/>
    </source>
</evidence>
<dbReference type="InterPro" id="IPR001387">
    <property type="entry name" value="Cro/C1-type_HTH"/>
</dbReference>
<evidence type="ECO:0000256" key="1">
    <source>
        <dbReference type="ARBA" id="ARBA00023015"/>
    </source>
</evidence>
<dbReference type="SUPFAM" id="SSF47413">
    <property type="entry name" value="lambda repressor-like DNA-binding domains"/>
    <property type="match status" value="1"/>
</dbReference>
<dbReference type="InterPro" id="IPR039418">
    <property type="entry name" value="LexA-like"/>
</dbReference>
<keyword evidence="6" id="KW-1185">Reference proteome</keyword>
<dbReference type="Pfam" id="PF00717">
    <property type="entry name" value="Peptidase_S24"/>
    <property type="match status" value="1"/>
</dbReference>
<gene>
    <name evidence="5" type="ORF">RQX22_06775</name>
</gene>
<accession>A0ABU3Q6Q5</accession>
<proteinExistence type="predicted"/>
<organism evidence="5 6">
    <name type="scientific">Sphingosinicella rhizophila</name>
    <dbReference type="NCBI Taxonomy" id="3050082"/>
    <lineage>
        <taxon>Bacteria</taxon>
        <taxon>Pseudomonadati</taxon>
        <taxon>Pseudomonadota</taxon>
        <taxon>Alphaproteobacteria</taxon>
        <taxon>Sphingomonadales</taxon>
        <taxon>Sphingosinicellaceae</taxon>
        <taxon>Sphingosinicella</taxon>
    </lineage>
</organism>
<dbReference type="Pfam" id="PF01381">
    <property type="entry name" value="HTH_3"/>
    <property type="match status" value="1"/>
</dbReference>